<dbReference type="Proteomes" id="UP000824120">
    <property type="component" value="Chromosome 12"/>
</dbReference>
<organism evidence="1 2">
    <name type="scientific">Solanum commersonii</name>
    <name type="common">Commerson's wild potato</name>
    <name type="synonym">Commerson's nightshade</name>
    <dbReference type="NCBI Taxonomy" id="4109"/>
    <lineage>
        <taxon>Eukaryota</taxon>
        <taxon>Viridiplantae</taxon>
        <taxon>Streptophyta</taxon>
        <taxon>Embryophyta</taxon>
        <taxon>Tracheophyta</taxon>
        <taxon>Spermatophyta</taxon>
        <taxon>Magnoliopsida</taxon>
        <taxon>eudicotyledons</taxon>
        <taxon>Gunneridae</taxon>
        <taxon>Pentapetalae</taxon>
        <taxon>asterids</taxon>
        <taxon>lamiids</taxon>
        <taxon>Solanales</taxon>
        <taxon>Solanaceae</taxon>
        <taxon>Solanoideae</taxon>
        <taxon>Solaneae</taxon>
        <taxon>Solanum</taxon>
    </lineage>
</organism>
<accession>A0A9J5WCC9</accession>
<dbReference type="EMBL" id="JACXVP010000012">
    <property type="protein sequence ID" value="KAG5572975.1"/>
    <property type="molecule type" value="Genomic_DNA"/>
</dbReference>
<dbReference type="PANTHER" id="PTHR34788:SF8">
    <property type="match status" value="1"/>
</dbReference>
<name>A0A9J5WCC9_SOLCO</name>
<evidence type="ECO:0000313" key="1">
    <source>
        <dbReference type="EMBL" id="KAG5572975.1"/>
    </source>
</evidence>
<dbReference type="PANTHER" id="PTHR34788">
    <property type="entry name" value="F15I1.22"/>
    <property type="match status" value="1"/>
</dbReference>
<dbReference type="OrthoDB" id="1937329at2759"/>
<evidence type="ECO:0000313" key="2">
    <source>
        <dbReference type="Proteomes" id="UP000824120"/>
    </source>
</evidence>
<comment type="caution">
    <text evidence="1">The sequence shown here is derived from an EMBL/GenBank/DDBJ whole genome shotgun (WGS) entry which is preliminary data.</text>
</comment>
<reference evidence="1 2" key="1">
    <citation type="submission" date="2020-09" db="EMBL/GenBank/DDBJ databases">
        <title>De no assembly of potato wild relative species, Solanum commersonii.</title>
        <authorList>
            <person name="Cho K."/>
        </authorList>
    </citation>
    <scope>NUCLEOTIDE SEQUENCE [LARGE SCALE GENOMIC DNA]</scope>
    <source>
        <strain evidence="1">LZ3.2</strain>
        <tissue evidence="1">Leaf</tissue>
    </source>
</reference>
<dbReference type="AlphaFoldDB" id="A0A9J5WCC9"/>
<proteinExistence type="predicted"/>
<gene>
    <name evidence="1" type="ORF">H5410_062741</name>
</gene>
<keyword evidence="2" id="KW-1185">Reference proteome</keyword>
<protein>
    <submittedName>
        <fullName evidence="1">Uncharacterized protein</fullName>
    </submittedName>
</protein>
<sequence>MCSPMPNTFNKSSHYHRTTTTIFRWQSRKISLRGKKRTVWLSGEKKPRRGLILVNLYRRVKLKCVLKKMKHYYKSLVKEIMEGGSTLGSIQQRFILETSYAVPVLGFI</sequence>